<dbReference type="AlphaFoldDB" id="H5XUA8"/>
<organism evidence="1 2">
    <name type="scientific">Desulfosporosinus youngiae DSM 17734</name>
    <dbReference type="NCBI Taxonomy" id="768710"/>
    <lineage>
        <taxon>Bacteria</taxon>
        <taxon>Bacillati</taxon>
        <taxon>Bacillota</taxon>
        <taxon>Clostridia</taxon>
        <taxon>Eubacteriales</taxon>
        <taxon>Desulfitobacteriaceae</taxon>
        <taxon>Desulfosporosinus</taxon>
    </lineage>
</organism>
<dbReference type="eggNOG" id="COG3552">
    <property type="taxonomic scope" value="Bacteria"/>
</dbReference>
<protein>
    <submittedName>
        <fullName evidence="1">Protein containing von Willebrand factor type A (VWA) domain</fullName>
    </submittedName>
</protein>
<dbReference type="SUPFAM" id="SSF53300">
    <property type="entry name" value="vWA-like"/>
    <property type="match status" value="1"/>
</dbReference>
<dbReference type="InterPro" id="IPR036465">
    <property type="entry name" value="vWFA_dom_sf"/>
</dbReference>
<sequence>MEYLILNLARILRDSGISVGTQEVSDCLHLLNLIDKKDLDNYHFYNIVNATMIKTEWGTNYIQWLVELYFEPDEEITGNRLLELSRRVSSVSGEGLGSSGQGLPVDLMINAVLKNDLALIYAMVKSLNLELSLLLENRQEALNDFKQRSGWLEVNQMVENSFREGRISEEEYASAQESLNEWSILLQETIEAQLVKNMSREHLTEIMKKNNPKYLKFTEADSRQQAQISREVEKLGRKLAVKKGRRRKPGKNGTISLNRSLKKAIQTGGILMELVKMQTKPSKPDLWLVCDMSNSVKRFSYFMLMFIYTIQKRFTNIRTFIFVDMLLEVTDFFKEQEWDKALNSLSTLKGFNLTGYSHYGNVLHQFNDTYRTCLNRKTTVLILGDAKNNRNRIDGSDVLSQIKESAAALYWLNPISEDLWYSDDCVMENYIKGCSAVYHCSNLEQLERFIADVF</sequence>
<dbReference type="HOGENOM" id="CLU_042261_2_0_9"/>
<dbReference type="InterPro" id="IPR008912">
    <property type="entry name" value="Uncharacterised_CoxE"/>
</dbReference>
<evidence type="ECO:0000313" key="1">
    <source>
        <dbReference type="EMBL" id="EHQ89344.1"/>
    </source>
</evidence>
<evidence type="ECO:0000313" key="2">
    <source>
        <dbReference type="Proteomes" id="UP000005104"/>
    </source>
</evidence>
<proteinExistence type="predicted"/>
<reference evidence="1 2" key="1">
    <citation type="submission" date="2011-11" db="EMBL/GenBank/DDBJ databases">
        <title>The Noncontiguous Finished genome of Desulfosporosinus youngiae DSM 17734.</title>
        <authorList>
            <consortium name="US DOE Joint Genome Institute (JGI-PGF)"/>
            <person name="Lucas S."/>
            <person name="Han J."/>
            <person name="Lapidus A."/>
            <person name="Cheng J.-F."/>
            <person name="Goodwin L."/>
            <person name="Pitluck S."/>
            <person name="Peters L."/>
            <person name="Ovchinnikova G."/>
            <person name="Lu M."/>
            <person name="Land M.L."/>
            <person name="Hauser L."/>
            <person name="Pester M."/>
            <person name="Spring S."/>
            <person name="Ollivier B."/>
            <person name="Rattei T."/>
            <person name="Klenk H.-P."/>
            <person name="Wagner M."/>
            <person name="Loy A."/>
            <person name="Woyke T.J."/>
        </authorList>
    </citation>
    <scope>NUCLEOTIDE SEQUENCE [LARGE SCALE GENOMIC DNA]</scope>
    <source>
        <strain evidence="1 2">DSM 17734</strain>
    </source>
</reference>
<dbReference type="Pfam" id="PF05762">
    <property type="entry name" value="VWA_CoxE"/>
    <property type="match status" value="1"/>
</dbReference>
<accession>H5XUA8</accession>
<dbReference type="PANTHER" id="PTHR39338">
    <property type="entry name" value="BLL5662 PROTEIN-RELATED"/>
    <property type="match status" value="1"/>
</dbReference>
<dbReference type="RefSeq" id="WP_007782968.1">
    <property type="nucleotide sequence ID" value="NZ_CM001441.1"/>
</dbReference>
<dbReference type="EMBL" id="CM001441">
    <property type="protein sequence ID" value="EHQ89344.1"/>
    <property type="molecule type" value="Genomic_DNA"/>
</dbReference>
<gene>
    <name evidence="1" type="ORF">DesyoDRAFT_2259</name>
</gene>
<name>H5XUA8_9FIRM</name>
<dbReference type="STRING" id="768710.DesyoDRAFT_2259"/>
<dbReference type="OrthoDB" id="9790469at2"/>
<keyword evidence="2" id="KW-1185">Reference proteome</keyword>
<dbReference type="Proteomes" id="UP000005104">
    <property type="component" value="Chromosome"/>
</dbReference>
<dbReference type="PANTHER" id="PTHR39338:SF5">
    <property type="entry name" value="BLR6139 PROTEIN"/>
    <property type="match status" value="1"/>
</dbReference>